<dbReference type="Proteomes" id="UP000634435">
    <property type="component" value="Unassembled WGS sequence"/>
</dbReference>
<keyword evidence="1" id="KW-0472">Membrane</keyword>
<proteinExistence type="predicted"/>
<keyword evidence="3" id="KW-1185">Reference proteome</keyword>
<keyword evidence="1" id="KW-0812">Transmembrane</keyword>
<evidence type="ECO:0000256" key="1">
    <source>
        <dbReference type="SAM" id="Phobius"/>
    </source>
</evidence>
<evidence type="ECO:0000313" key="3">
    <source>
        <dbReference type="Proteomes" id="UP000634435"/>
    </source>
</evidence>
<reference evidence="3" key="1">
    <citation type="journal article" date="2019" name="Int. J. Syst. Evol. Microbiol.">
        <title>The Global Catalogue of Microorganisms (GCM) 10K type strain sequencing project: providing services to taxonomists for standard genome sequencing and annotation.</title>
        <authorList>
            <consortium name="The Broad Institute Genomics Platform"/>
            <consortium name="The Broad Institute Genome Sequencing Center for Infectious Disease"/>
            <person name="Wu L."/>
            <person name="Ma J."/>
        </authorList>
    </citation>
    <scope>NUCLEOTIDE SEQUENCE [LARGE SCALE GENOMIC DNA]</scope>
    <source>
        <strain evidence="3">JCM 30071</strain>
    </source>
</reference>
<dbReference type="EMBL" id="BMPN01000001">
    <property type="protein sequence ID" value="GGJ45459.1"/>
    <property type="molecule type" value="Genomic_DNA"/>
</dbReference>
<protein>
    <submittedName>
        <fullName evidence="2">Uncharacterized protein</fullName>
    </submittedName>
</protein>
<feature type="transmembrane region" description="Helical" evidence="1">
    <location>
        <begin position="50"/>
        <end position="73"/>
    </location>
</feature>
<evidence type="ECO:0000313" key="2">
    <source>
        <dbReference type="EMBL" id="GGJ45459.1"/>
    </source>
</evidence>
<organism evidence="2 3">
    <name type="scientific">Virgibacillus kapii</name>
    <dbReference type="NCBI Taxonomy" id="1638645"/>
    <lineage>
        <taxon>Bacteria</taxon>
        <taxon>Bacillati</taxon>
        <taxon>Bacillota</taxon>
        <taxon>Bacilli</taxon>
        <taxon>Bacillales</taxon>
        <taxon>Bacillaceae</taxon>
        <taxon>Virgibacillus</taxon>
    </lineage>
</organism>
<name>A0ABQ2D423_9BACI</name>
<sequence length="80" mass="9363">MSNKIKHLILALSLTTIGIVIIFNSFNLGVSTYIWFWIEASDSKEYYHPYTIGFFVYLVFGILISNTGLKIFVKWLFNKY</sequence>
<gene>
    <name evidence="2" type="ORF">GCM10007111_04350</name>
</gene>
<accession>A0ABQ2D423</accession>
<keyword evidence="1" id="KW-1133">Transmembrane helix</keyword>
<feature type="transmembrane region" description="Helical" evidence="1">
    <location>
        <begin position="12"/>
        <end position="38"/>
    </location>
</feature>
<comment type="caution">
    <text evidence="2">The sequence shown here is derived from an EMBL/GenBank/DDBJ whole genome shotgun (WGS) entry which is preliminary data.</text>
</comment>